<dbReference type="Proteomes" id="UP001207468">
    <property type="component" value="Unassembled WGS sequence"/>
</dbReference>
<organism evidence="1 2">
    <name type="scientific">Russula earlei</name>
    <dbReference type="NCBI Taxonomy" id="71964"/>
    <lineage>
        <taxon>Eukaryota</taxon>
        <taxon>Fungi</taxon>
        <taxon>Dikarya</taxon>
        <taxon>Basidiomycota</taxon>
        <taxon>Agaricomycotina</taxon>
        <taxon>Agaricomycetes</taxon>
        <taxon>Russulales</taxon>
        <taxon>Russulaceae</taxon>
        <taxon>Russula</taxon>
    </lineage>
</organism>
<accession>A0ACC0UBV0</accession>
<comment type="caution">
    <text evidence="1">The sequence shown here is derived from an EMBL/GenBank/DDBJ whole genome shotgun (WGS) entry which is preliminary data.</text>
</comment>
<name>A0ACC0UBV0_9AGAM</name>
<protein>
    <submittedName>
        <fullName evidence="1">DUF427-domain-containing protein</fullName>
    </submittedName>
</protein>
<evidence type="ECO:0000313" key="2">
    <source>
        <dbReference type="Proteomes" id="UP001207468"/>
    </source>
</evidence>
<keyword evidence="2" id="KW-1185">Reference proteome</keyword>
<dbReference type="EMBL" id="JAGFNK010000069">
    <property type="protein sequence ID" value="KAI9509193.1"/>
    <property type="molecule type" value="Genomic_DNA"/>
</dbReference>
<proteinExistence type="predicted"/>
<sequence>MVKVIINDTVVAESSETVFVEGNYYFPPEAIKGDLFISDTTYTCPHKGNASYYSAKVNGAVVKDIAWLALSSTLIKFLSFALRVYPEPTSKFEIKGRYAFDKKQVRIDTSDPATGSGSGNRL</sequence>
<gene>
    <name evidence="1" type="ORF">F5148DRAFT_785343</name>
</gene>
<reference evidence="1" key="1">
    <citation type="submission" date="2021-03" db="EMBL/GenBank/DDBJ databases">
        <title>Evolutionary priming and transition to the ectomycorrhizal habit in an iconic lineage of mushroom-forming fungi: is preadaptation a requirement?</title>
        <authorList>
            <consortium name="DOE Joint Genome Institute"/>
            <person name="Looney B.P."/>
            <person name="Miyauchi S."/>
            <person name="Morin E."/>
            <person name="Drula E."/>
            <person name="Courty P.E."/>
            <person name="Chicoki N."/>
            <person name="Fauchery L."/>
            <person name="Kohler A."/>
            <person name="Kuo A."/>
            <person name="LaButti K."/>
            <person name="Pangilinan J."/>
            <person name="Lipzen A."/>
            <person name="Riley R."/>
            <person name="Andreopoulos W."/>
            <person name="He G."/>
            <person name="Johnson J."/>
            <person name="Barry K.W."/>
            <person name="Grigoriev I.V."/>
            <person name="Nagy L."/>
            <person name="Hibbett D."/>
            <person name="Henrissat B."/>
            <person name="Matheny P.B."/>
            <person name="Labbe J."/>
            <person name="Martin A.F."/>
        </authorList>
    </citation>
    <scope>NUCLEOTIDE SEQUENCE</scope>
    <source>
        <strain evidence="1">BPL698</strain>
    </source>
</reference>
<evidence type="ECO:0000313" key="1">
    <source>
        <dbReference type="EMBL" id="KAI9509193.1"/>
    </source>
</evidence>